<keyword evidence="13" id="KW-1185">Reference proteome</keyword>
<feature type="transmembrane region" description="Helical" evidence="9">
    <location>
        <begin position="293"/>
        <end position="317"/>
    </location>
</feature>
<feature type="domain" description="Protein export membrane protein SecD/SecF C-terminal" evidence="10">
    <location>
        <begin position="222"/>
        <end position="393"/>
    </location>
</feature>
<comment type="subcellular location">
    <subcellularLocation>
        <location evidence="1 9">Cell membrane</location>
        <topology evidence="1 9">Multi-pass membrane protein</topology>
    </subcellularLocation>
</comment>
<dbReference type="InterPro" id="IPR055344">
    <property type="entry name" value="SecD_SecF_C_bact"/>
</dbReference>
<comment type="subunit">
    <text evidence="9">Forms a complex with SecF. Part of the essential Sec protein translocation apparatus which comprises SecA, SecYEG and auxiliary proteins SecDF. Other proteins may also be involved.</text>
</comment>
<comment type="similarity">
    <text evidence="9">Belongs to the SecD/SecF family. SecD subfamily.</text>
</comment>
<evidence type="ECO:0000256" key="9">
    <source>
        <dbReference type="HAMAP-Rule" id="MF_01463"/>
    </source>
</evidence>
<dbReference type="NCBIfam" id="TIGR01129">
    <property type="entry name" value="secD"/>
    <property type="match status" value="1"/>
</dbReference>
<dbReference type="GO" id="GO:0043952">
    <property type="term" value="P:protein transport by the Sec complex"/>
    <property type="evidence" value="ECO:0007669"/>
    <property type="project" value="UniProtKB-UniRule"/>
</dbReference>
<feature type="transmembrane region" description="Helical" evidence="9">
    <location>
        <begin position="338"/>
        <end position="360"/>
    </location>
</feature>
<dbReference type="GO" id="GO:0015450">
    <property type="term" value="F:protein-transporting ATPase activity"/>
    <property type="evidence" value="ECO:0007669"/>
    <property type="project" value="InterPro"/>
</dbReference>
<evidence type="ECO:0000256" key="5">
    <source>
        <dbReference type="ARBA" id="ARBA00022927"/>
    </source>
</evidence>
<dbReference type="PANTHER" id="PTHR30081">
    <property type="entry name" value="PROTEIN-EXPORT MEMBRANE PROTEIN SEC"/>
    <property type="match status" value="1"/>
</dbReference>
<dbReference type="GO" id="GO:0006605">
    <property type="term" value="P:protein targeting"/>
    <property type="evidence" value="ECO:0007669"/>
    <property type="project" value="UniProtKB-UniRule"/>
</dbReference>
<keyword evidence="6 9" id="KW-1133">Transmembrane helix</keyword>
<dbReference type="InterPro" id="IPR005791">
    <property type="entry name" value="SecD"/>
</dbReference>
<comment type="caution">
    <text evidence="9">Lacks conserved residue(s) required for the propagation of feature annotation.</text>
</comment>
<keyword evidence="2 9" id="KW-0813">Transport</keyword>
<dbReference type="PANTHER" id="PTHR30081:SF1">
    <property type="entry name" value="PROTEIN TRANSLOCASE SUBUNIT SECD"/>
    <property type="match status" value="1"/>
</dbReference>
<evidence type="ECO:0000256" key="6">
    <source>
        <dbReference type="ARBA" id="ARBA00022989"/>
    </source>
</evidence>
<name>A0A2T4U2Q2_9BACI</name>
<keyword evidence="5 9" id="KW-0653">Protein transport</keyword>
<keyword evidence="7 9" id="KW-0811">Translocation</keyword>
<evidence type="ECO:0000313" key="13">
    <source>
        <dbReference type="Proteomes" id="UP000240509"/>
    </source>
</evidence>
<comment type="caution">
    <text evidence="12">The sequence shown here is derived from an EMBL/GenBank/DDBJ whole genome shotgun (WGS) entry which is preliminary data.</text>
</comment>
<accession>A0A2T4U2Q2</accession>
<dbReference type="InterPro" id="IPR022645">
    <property type="entry name" value="SecD/SecF_bac"/>
</dbReference>
<organism evidence="12 13">
    <name type="scientific">Alkalicoccus saliphilus</name>
    <dbReference type="NCBI Taxonomy" id="200989"/>
    <lineage>
        <taxon>Bacteria</taxon>
        <taxon>Bacillati</taxon>
        <taxon>Bacillota</taxon>
        <taxon>Bacilli</taxon>
        <taxon>Bacillales</taxon>
        <taxon>Bacillaceae</taxon>
        <taxon>Alkalicoccus</taxon>
    </lineage>
</organism>
<keyword evidence="4 9" id="KW-0812">Transmembrane</keyword>
<dbReference type="SUPFAM" id="SSF82866">
    <property type="entry name" value="Multidrug efflux transporter AcrB transmembrane domain"/>
    <property type="match status" value="1"/>
</dbReference>
<dbReference type="InterPro" id="IPR022813">
    <property type="entry name" value="SecD/SecF_arch_bac"/>
</dbReference>
<dbReference type="Pfam" id="PF21760">
    <property type="entry name" value="SecD_1st"/>
    <property type="match status" value="1"/>
</dbReference>
<evidence type="ECO:0000259" key="11">
    <source>
        <dbReference type="Pfam" id="PF21760"/>
    </source>
</evidence>
<dbReference type="PRINTS" id="PR01755">
    <property type="entry name" value="SECFTRNLCASE"/>
</dbReference>
<feature type="transmembrane region" description="Helical" evidence="9">
    <location>
        <begin position="366"/>
        <end position="394"/>
    </location>
</feature>
<dbReference type="Gene3D" id="3.30.70.3220">
    <property type="match status" value="1"/>
</dbReference>
<keyword evidence="8 9" id="KW-0472">Membrane</keyword>
<proteinExistence type="inferred from homology"/>
<dbReference type="EMBL" id="PZJJ01000038">
    <property type="protein sequence ID" value="PTL37682.1"/>
    <property type="molecule type" value="Genomic_DNA"/>
</dbReference>
<dbReference type="Gene3D" id="1.20.1640.10">
    <property type="entry name" value="Multidrug efflux transporter AcrB transmembrane domain"/>
    <property type="match status" value="1"/>
</dbReference>
<comment type="function">
    <text evidence="9">Part of the Sec protein translocase complex. Interacts with the SecYEG preprotein conducting channel. SecDF uses the proton motive force (PMF) to complete protein translocation after the ATP-dependent function of SecA.</text>
</comment>
<evidence type="ECO:0000259" key="10">
    <source>
        <dbReference type="Pfam" id="PF02355"/>
    </source>
</evidence>
<dbReference type="AlphaFoldDB" id="A0A2T4U2Q2"/>
<protein>
    <recommendedName>
        <fullName evidence="9">Protein translocase subunit SecD</fullName>
    </recommendedName>
</protein>
<dbReference type="InterPro" id="IPR048631">
    <property type="entry name" value="SecD_1st"/>
</dbReference>
<feature type="domain" description="Protein translocase subunit SecDF P1" evidence="11">
    <location>
        <begin position="47"/>
        <end position="104"/>
    </location>
</feature>
<evidence type="ECO:0000256" key="3">
    <source>
        <dbReference type="ARBA" id="ARBA00022475"/>
    </source>
</evidence>
<gene>
    <name evidence="9 12" type="primary">secD</name>
    <name evidence="12" type="ORF">C6Y45_15260</name>
</gene>
<dbReference type="InterPro" id="IPR048634">
    <property type="entry name" value="SecD_SecF_C"/>
</dbReference>
<dbReference type="GO" id="GO:0065002">
    <property type="term" value="P:intracellular protein transmembrane transport"/>
    <property type="evidence" value="ECO:0007669"/>
    <property type="project" value="UniProtKB-UniRule"/>
</dbReference>
<evidence type="ECO:0000256" key="2">
    <source>
        <dbReference type="ARBA" id="ARBA00022448"/>
    </source>
</evidence>
<dbReference type="GO" id="GO:0005886">
    <property type="term" value="C:plasma membrane"/>
    <property type="evidence" value="ECO:0007669"/>
    <property type="project" value="UniProtKB-SubCell"/>
</dbReference>
<dbReference type="Proteomes" id="UP000240509">
    <property type="component" value="Unassembled WGS sequence"/>
</dbReference>
<dbReference type="HAMAP" id="MF_01463_B">
    <property type="entry name" value="SecD_B"/>
    <property type="match status" value="1"/>
</dbReference>
<dbReference type="Pfam" id="PF02355">
    <property type="entry name" value="SecD_SecF_C"/>
    <property type="match status" value="1"/>
</dbReference>
<evidence type="ECO:0000256" key="1">
    <source>
        <dbReference type="ARBA" id="ARBA00004651"/>
    </source>
</evidence>
<reference evidence="12 13" key="1">
    <citation type="submission" date="2018-03" db="EMBL/GenBank/DDBJ databases">
        <title>Alkalicoccus saliphilus sp. nov., isolated from a mineral pool.</title>
        <authorList>
            <person name="Zhao B."/>
        </authorList>
    </citation>
    <scope>NUCLEOTIDE SEQUENCE [LARGE SCALE GENOMIC DNA]</scope>
    <source>
        <strain evidence="12 13">6AG</strain>
    </source>
</reference>
<evidence type="ECO:0000256" key="8">
    <source>
        <dbReference type="ARBA" id="ARBA00023136"/>
    </source>
</evidence>
<keyword evidence="3 9" id="KW-1003">Cell membrane</keyword>
<dbReference type="NCBIfam" id="TIGR00916">
    <property type="entry name" value="2A0604s01"/>
    <property type="match status" value="1"/>
</dbReference>
<feature type="transmembrane region" description="Helical" evidence="9">
    <location>
        <begin position="267"/>
        <end position="287"/>
    </location>
</feature>
<dbReference type="OrthoDB" id="9805019at2"/>
<dbReference type="FunFam" id="1.20.1640.10:FF:000004">
    <property type="entry name" value="Protein translocase subunit SecD"/>
    <property type="match status" value="1"/>
</dbReference>
<evidence type="ECO:0000256" key="7">
    <source>
        <dbReference type="ARBA" id="ARBA00023010"/>
    </source>
</evidence>
<evidence type="ECO:0000313" key="12">
    <source>
        <dbReference type="EMBL" id="PTL37682.1"/>
    </source>
</evidence>
<feature type="transmembrane region" description="Helical" evidence="9">
    <location>
        <begin position="242"/>
        <end position="260"/>
    </location>
</feature>
<evidence type="ECO:0000256" key="4">
    <source>
        <dbReference type="ARBA" id="ARBA00022692"/>
    </source>
</evidence>
<dbReference type="RefSeq" id="WP_107586098.1">
    <property type="nucleotide sequence ID" value="NZ_PZJJ01000038.1"/>
</dbReference>
<sequence>MITVTAEEQVDDISLGLDLQGGFEVLYEVQPLDEEEDREIDRELLTDTVSALNARIDVLGVSEPSINIEGEDRIRVQLAGVDDQEQARELLSTQARLEFRDVNDELMMDGSDLVEGGARQNFHGETNEPIVSVTVDDATLFEDITREISSRPPEERQLVIWLDYEEGDSFEEEIMKEDSKIVSAPRVDEVIPSRDVMISGNFTVESASDLAGILNAGALPVELEELSLNSVGAQLGERSMELAVNAGIVGIALIFAYMLFYYRFMGAVAVVTLSAYIYLVLVIFNWLNAVLTLPGIAALILGVGMAVDANIITFERIKDELRSGRSVMSAFKAGSRRSLSTILDANITTILAAAVLFYFGTSAVQGFAVMLIVSILTSFLTAVFGARLLLGLWVNSRALNKKPRLFGVKESDISEI</sequence>